<feature type="domain" description="YhcG N-terminal" evidence="3">
    <location>
        <begin position="44"/>
        <end position="178"/>
    </location>
</feature>
<dbReference type="PANTHER" id="PTHR30547:SF5">
    <property type="entry name" value="NUCLEASE YHCG-RELATED"/>
    <property type="match status" value="1"/>
</dbReference>
<dbReference type="RefSeq" id="WP_081810178.1">
    <property type="nucleotide sequence ID" value="NZ_JMIY01000003.1"/>
</dbReference>
<protein>
    <recommendedName>
        <fullName evidence="6">DUF1016 domain-containing protein</fullName>
    </recommendedName>
</protein>
<dbReference type="PATRIC" id="fig|1392998.3.peg.1415"/>
<reference evidence="4 5" key="1">
    <citation type="journal article" date="2013" name="Nature">
        <title>Anaerobic oxidation of methane coupled to nitrate reduction in a novel archaeal lineage.</title>
        <authorList>
            <person name="Haroon M.F."/>
            <person name="Hu S."/>
            <person name="Shi Y."/>
            <person name="Imelfort M."/>
            <person name="Keller J."/>
            <person name="Hugenholtz P."/>
            <person name="Yuan Z."/>
            <person name="Tyson G.W."/>
        </authorList>
    </citation>
    <scope>NUCLEOTIDE SEQUENCE [LARGE SCALE GENOMIC DNA]</scope>
    <source>
        <strain evidence="4 5">ANME-2d</strain>
    </source>
</reference>
<dbReference type="GO" id="GO:0003676">
    <property type="term" value="F:nucleic acid binding"/>
    <property type="evidence" value="ECO:0007669"/>
    <property type="project" value="InterPro"/>
</dbReference>
<dbReference type="PANTHER" id="PTHR30547">
    <property type="entry name" value="UNCHARACTERIZED PROTEIN YHCG-RELATED"/>
    <property type="match status" value="1"/>
</dbReference>
<dbReference type="Pfam" id="PF17761">
    <property type="entry name" value="DUF1016_N"/>
    <property type="match status" value="1"/>
</dbReference>
<evidence type="ECO:0000259" key="3">
    <source>
        <dbReference type="Pfam" id="PF17761"/>
    </source>
</evidence>
<keyword evidence="5" id="KW-1185">Reference proteome</keyword>
<feature type="compositionally biased region" description="Basic and acidic residues" evidence="1">
    <location>
        <begin position="1"/>
        <end position="12"/>
    </location>
</feature>
<gene>
    <name evidence="4" type="ORF">ANME2D_01404</name>
</gene>
<feature type="compositionally biased region" description="Basic and acidic residues" evidence="1">
    <location>
        <begin position="19"/>
        <end position="33"/>
    </location>
</feature>
<evidence type="ECO:0000313" key="4">
    <source>
        <dbReference type="EMBL" id="KCZ72005.1"/>
    </source>
</evidence>
<name>A0A062V9I2_9EURY</name>
<dbReference type="Proteomes" id="UP000027153">
    <property type="component" value="Unassembled WGS sequence"/>
</dbReference>
<dbReference type="Pfam" id="PF06250">
    <property type="entry name" value="YhcG_C"/>
    <property type="match status" value="1"/>
</dbReference>
<dbReference type="InterPro" id="IPR011856">
    <property type="entry name" value="tRNA_endonuc-like_dom_sf"/>
</dbReference>
<dbReference type="EMBL" id="JMIY01000003">
    <property type="protein sequence ID" value="KCZ72005.1"/>
    <property type="molecule type" value="Genomic_DNA"/>
</dbReference>
<feature type="region of interest" description="Disordered" evidence="1">
    <location>
        <begin position="1"/>
        <end position="33"/>
    </location>
</feature>
<dbReference type="Gene3D" id="3.40.1350.10">
    <property type="match status" value="1"/>
</dbReference>
<sequence length="367" mass="42968">MVKNESQRENREINNTGIDRVDQLKPSKTTGDVKKDVNSSLYDQIRQILLESQSTVVRAVNMVMMQAYFEIGRLIVDDEQHGQARAGYGEETLMALSRKLKAEFGKGFSVRNLRNMRTFYVTFKNRQTLSAKLSWSHYTLLMRLENEQARNFYLKEAETENWSVRELDRQINSLLFERLALSRDKTQVKTLAEQGQILESPRDLIKDPYVLEFLGLQEQAAYTEKELETALIDNLQSFLLELGKGFTFVSRQKRITLDAEHFYIDLVFYNRLLHCFVLIDLKIGKLTHQDIGQMLMYVNYYDREIRAKDEERTIGIILCHDKKETIARYTLPENNTQIFASKYKLYLPTEDELIREVDEIAKKLEGS</sequence>
<dbReference type="OrthoDB" id="359256at2157"/>
<dbReference type="InterPro" id="IPR009362">
    <property type="entry name" value="YhcG_C"/>
</dbReference>
<evidence type="ECO:0000313" key="5">
    <source>
        <dbReference type="Proteomes" id="UP000027153"/>
    </source>
</evidence>
<organism evidence="4 5">
    <name type="scientific">Candidatus Methanoperedens nitratireducens</name>
    <dbReference type="NCBI Taxonomy" id="1392998"/>
    <lineage>
        <taxon>Archaea</taxon>
        <taxon>Methanobacteriati</taxon>
        <taxon>Methanobacteriota</taxon>
        <taxon>Stenosarchaea group</taxon>
        <taxon>Methanomicrobia</taxon>
        <taxon>Methanosarcinales</taxon>
        <taxon>ANME-2 cluster</taxon>
        <taxon>Candidatus Methanoperedentaceae</taxon>
        <taxon>Candidatus Methanoperedens</taxon>
    </lineage>
</organism>
<feature type="domain" description="YhcG PDDEXK nuclease" evidence="2">
    <location>
        <begin position="203"/>
        <end position="352"/>
    </location>
</feature>
<proteinExistence type="predicted"/>
<evidence type="ECO:0008006" key="6">
    <source>
        <dbReference type="Google" id="ProtNLM"/>
    </source>
</evidence>
<comment type="caution">
    <text evidence="4">The sequence shown here is derived from an EMBL/GenBank/DDBJ whole genome shotgun (WGS) entry which is preliminary data.</text>
</comment>
<evidence type="ECO:0000259" key="2">
    <source>
        <dbReference type="Pfam" id="PF06250"/>
    </source>
</evidence>
<accession>A0A062V9I2</accession>
<dbReference type="AlphaFoldDB" id="A0A062V9I2"/>
<dbReference type="InterPro" id="IPR053148">
    <property type="entry name" value="PD-DEXK-like_domain"/>
</dbReference>
<dbReference type="InterPro" id="IPR041527">
    <property type="entry name" value="YhcG_N"/>
</dbReference>
<evidence type="ECO:0000256" key="1">
    <source>
        <dbReference type="SAM" id="MobiDB-lite"/>
    </source>
</evidence>